<dbReference type="GO" id="GO:0045332">
    <property type="term" value="P:phospholipid translocation"/>
    <property type="evidence" value="ECO:0007669"/>
    <property type="project" value="TreeGrafter"/>
</dbReference>
<feature type="region of interest" description="Disordered" evidence="4">
    <location>
        <begin position="106"/>
        <end position="127"/>
    </location>
</feature>
<evidence type="ECO:0000256" key="2">
    <source>
        <dbReference type="ARBA" id="ARBA00022723"/>
    </source>
</evidence>
<dbReference type="PANTHER" id="PTHR24092:SF175">
    <property type="entry name" value="PHOSPHOLIPID-TRANSPORTING ATPASE"/>
    <property type="match status" value="1"/>
</dbReference>
<dbReference type="AlphaFoldDB" id="A0AAJ7XHJ2"/>
<evidence type="ECO:0000256" key="1">
    <source>
        <dbReference type="ARBA" id="ARBA00004141"/>
    </source>
</evidence>
<keyword evidence="5" id="KW-1133">Transmembrane helix</keyword>
<evidence type="ECO:0000256" key="5">
    <source>
        <dbReference type="SAM" id="Phobius"/>
    </source>
</evidence>
<accession>A0AAJ7XHJ2</accession>
<evidence type="ECO:0000259" key="6">
    <source>
        <dbReference type="Pfam" id="PF16212"/>
    </source>
</evidence>
<dbReference type="GO" id="GO:0005886">
    <property type="term" value="C:plasma membrane"/>
    <property type="evidence" value="ECO:0007669"/>
    <property type="project" value="TreeGrafter"/>
</dbReference>
<dbReference type="Proteomes" id="UP001318040">
    <property type="component" value="Chromosome 67"/>
</dbReference>
<dbReference type="RefSeq" id="XP_032834575.1">
    <property type="nucleotide sequence ID" value="XM_032978684.1"/>
</dbReference>
<dbReference type="InterPro" id="IPR032630">
    <property type="entry name" value="P_typ_ATPase_c"/>
</dbReference>
<organism evidence="7 8">
    <name type="scientific">Petromyzon marinus</name>
    <name type="common">Sea lamprey</name>
    <dbReference type="NCBI Taxonomy" id="7757"/>
    <lineage>
        <taxon>Eukaryota</taxon>
        <taxon>Metazoa</taxon>
        <taxon>Chordata</taxon>
        <taxon>Craniata</taxon>
        <taxon>Vertebrata</taxon>
        <taxon>Cyclostomata</taxon>
        <taxon>Hyperoartia</taxon>
        <taxon>Petromyzontiformes</taxon>
        <taxon>Petromyzontidae</taxon>
        <taxon>Petromyzon</taxon>
    </lineage>
</organism>
<dbReference type="GO" id="GO:0046872">
    <property type="term" value="F:metal ion binding"/>
    <property type="evidence" value="ECO:0007669"/>
    <property type="project" value="UniProtKB-KW"/>
</dbReference>
<feature type="transmembrane region" description="Helical" evidence="5">
    <location>
        <begin position="70"/>
        <end position="90"/>
    </location>
</feature>
<comment type="subcellular location">
    <subcellularLocation>
        <location evidence="1">Membrane</location>
        <topology evidence="1">Multi-pass membrane protein</topology>
    </subcellularLocation>
</comment>
<keyword evidence="7" id="KW-1185">Reference proteome</keyword>
<keyword evidence="2" id="KW-0479">Metal-binding</keyword>
<keyword evidence="5" id="KW-0812">Transmembrane</keyword>
<sequence length="141" mass="15651">MTMMTVIAVMTMTRPTLHTAQLALDTHHWTWLSHVAMWGSLGFYLVFSTLFGSALWPLLRHQDMVGVVRVALSAAPCCLATAVVATLVAVPDLFLHAHARSTRPSLTHALQMAERKKRKREPYGANGTARHSEALEMTYPL</sequence>
<evidence type="ECO:0000256" key="3">
    <source>
        <dbReference type="ARBA" id="ARBA00022842"/>
    </source>
</evidence>
<dbReference type="KEGG" id="pmrn:116956839"/>
<dbReference type="PANTHER" id="PTHR24092">
    <property type="entry name" value="PROBABLE PHOSPHOLIPID-TRANSPORTING ATPASE"/>
    <property type="match status" value="1"/>
</dbReference>
<keyword evidence="3" id="KW-0460">Magnesium</keyword>
<dbReference type="GO" id="GO:0140326">
    <property type="term" value="F:ATPase-coupled intramembrane lipid transporter activity"/>
    <property type="evidence" value="ECO:0007669"/>
    <property type="project" value="TreeGrafter"/>
</dbReference>
<proteinExistence type="predicted"/>
<evidence type="ECO:0000313" key="8">
    <source>
        <dbReference type="RefSeq" id="XP_032834575.1"/>
    </source>
</evidence>
<dbReference type="GO" id="GO:0005783">
    <property type="term" value="C:endoplasmic reticulum"/>
    <property type="evidence" value="ECO:0007669"/>
    <property type="project" value="TreeGrafter"/>
</dbReference>
<keyword evidence="5" id="KW-0472">Membrane</keyword>
<evidence type="ECO:0000313" key="7">
    <source>
        <dbReference type="Proteomes" id="UP001318040"/>
    </source>
</evidence>
<feature type="transmembrane region" description="Helical" evidence="5">
    <location>
        <begin position="35"/>
        <end position="58"/>
    </location>
</feature>
<dbReference type="Pfam" id="PF16212">
    <property type="entry name" value="PhoLip_ATPase_C"/>
    <property type="match status" value="1"/>
</dbReference>
<evidence type="ECO:0000256" key="4">
    <source>
        <dbReference type="SAM" id="MobiDB-lite"/>
    </source>
</evidence>
<gene>
    <name evidence="8" type="primary">LOC116956839</name>
</gene>
<feature type="domain" description="P-type ATPase C-terminal" evidence="6">
    <location>
        <begin position="5"/>
        <end position="104"/>
    </location>
</feature>
<dbReference type="GO" id="GO:0055037">
    <property type="term" value="C:recycling endosome"/>
    <property type="evidence" value="ECO:0007669"/>
    <property type="project" value="TreeGrafter"/>
</dbReference>
<name>A0AAJ7XHJ2_PETMA</name>
<protein>
    <submittedName>
        <fullName evidence="8">Probable phospholipid-transporting ATPase IH</fullName>
    </submittedName>
</protein>
<reference evidence="8" key="1">
    <citation type="submission" date="2025-08" db="UniProtKB">
        <authorList>
            <consortium name="RefSeq"/>
        </authorList>
    </citation>
    <scope>IDENTIFICATION</scope>
    <source>
        <tissue evidence="8">Sperm</tissue>
    </source>
</reference>